<evidence type="ECO:0000313" key="9">
    <source>
        <dbReference type="EMBL" id="ROX57782.1"/>
    </source>
</evidence>
<evidence type="ECO:0000256" key="3">
    <source>
        <dbReference type="ARBA" id="ARBA00022729"/>
    </source>
</evidence>
<dbReference type="NCBIfam" id="TIGR01167">
    <property type="entry name" value="LPXTG_anchor"/>
    <property type="match status" value="1"/>
</dbReference>
<accession>A0AB74CZZ7</accession>
<organism evidence="9 10">
    <name type="scientific">Enterococcus faecium</name>
    <name type="common">Streptococcus faecium</name>
    <dbReference type="NCBI Taxonomy" id="1352"/>
    <lineage>
        <taxon>Bacteria</taxon>
        <taxon>Bacillati</taxon>
        <taxon>Bacillota</taxon>
        <taxon>Bacilli</taxon>
        <taxon>Lactobacillales</taxon>
        <taxon>Enterococcaceae</taxon>
        <taxon>Enterococcus</taxon>
    </lineage>
</organism>
<comment type="caution">
    <text evidence="9">The sequence shown here is derived from an EMBL/GenBank/DDBJ whole genome shotgun (WGS) entry which is preliminary data.</text>
</comment>
<keyword evidence="6" id="KW-0812">Transmembrane</keyword>
<evidence type="ECO:0000256" key="7">
    <source>
        <dbReference type="SAM" id="SignalP"/>
    </source>
</evidence>
<dbReference type="InterPro" id="IPR019931">
    <property type="entry name" value="LPXTG_anchor"/>
</dbReference>
<keyword evidence="3 7" id="KW-0732">Signal</keyword>
<dbReference type="PROSITE" id="PS50847">
    <property type="entry name" value="GRAM_POS_ANCHORING"/>
    <property type="match status" value="1"/>
</dbReference>
<name>A0AB74CZZ7_ENTFC</name>
<dbReference type="RefSeq" id="WP_123837750.1">
    <property type="nucleotide sequence ID" value="NZ_RKNG01000004.1"/>
</dbReference>
<reference evidence="9 10" key="1">
    <citation type="submission" date="2018-10" db="EMBL/GenBank/DDBJ databases">
        <title>Genotypes and phenotypes of Enterococci isolated from broiler chickens.</title>
        <authorList>
            <person name="Muhammad A.R."/>
            <person name="Diarra M.S."/>
        </authorList>
    </citation>
    <scope>NUCLEOTIDE SEQUENCE [LARGE SCALE GENOMIC DNA]</scope>
    <source>
        <strain evidence="9 10">P5 C A 35</strain>
    </source>
</reference>
<sequence length="756" mass="79365">MKKRVSLLVLAALLFNIFSYGVAVSAETYIPKDPGNVYNDLTGNYGLLGIAGQFHVFAKNKTTVNAHTDGNIATHELDANNNFGTELHEGLLNQEINYIQKTDSFINSSGIPTGDTRMNKFVVGSNVDVALQDGRPTVNGARLDHLTPDDFYKDRDGNEYIDFEQEFARLNVAANDLATATPVKTYTAADFPDMNNRTIDLTGLSDSGFLLVNIDAEVLTMNTPLQIINPSDQVVVFNVINSSSALNVQSPIKYNDRSNHETEDFSDANISWNFGNEMTDLTISAPFQGTILAPNATIHITQNQDGTIIGTNVILDAATNRWDPNEIFISDNGTGGTDTTSTSDSTDTSTTSDSTDTTTTSDSTDTTSTSDSTDTTTTTDSTDTTTTSDSTDTTASSDSTDTTTTSSDSTDTTASSDSTDTTTTSSDSTDTTTTSDSTDTTTTSSDSSDTTTTTDSTDTTTTSDSTDTTTTSDSSDTTSTSDSTDTTTTSDSTDTTASSDSTDTTTTSSDSTDTTASSDSTDTTTTSSDSTDTTTTSDSTDTTTTSSDSTDTTASSDSTDTTTTSDSTDTTTTSSDSTDTTASSDSTDTTTTSNSTDTTTSSDSTDTTRTTSDSSDTSTTSDSTDTTTTSSDSTNTADSSDNTDTTTTTSSDGTGTTTTSDSSDTTRTISDSTDTADTTFITSDSRHASVSFPRTSSDNKTNVNLANKTSDDHLNKSKKVLPKTGSQSNNWITVAGVILLVIGLRITFMSHKKSKR</sequence>
<dbReference type="Pfam" id="PF00746">
    <property type="entry name" value="Gram_pos_anchor"/>
    <property type="match status" value="1"/>
</dbReference>
<dbReference type="NCBIfam" id="TIGR04215">
    <property type="entry name" value="choice_anch_A"/>
    <property type="match status" value="1"/>
</dbReference>
<gene>
    <name evidence="9" type="ORF">EGW36_03545</name>
</gene>
<feature type="domain" description="Gram-positive cocci surface proteins LPxTG" evidence="8">
    <location>
        <begin position="721"/>
        <end position="756"/>
    </location>
</feature>
<evidence type="ECO:0000256" key="2">
    <source>
        <dbReference type="ARBA" id="ARBA00022525"/>
    </source>
</evidence>
<dbReference type="EMBL" id="RKNM01000003">
    <property type="protein sequence ID" value="ROX57782.1"/>
    <property type="molecule type" value="Genomic_DNA"/>
</dbReference>
<evidence type="ECO:0000256" key="1">
    <source>
        <dbReference type="ARBA" id="ARBA00022512"/>
    </source>
</evidence>
<feature type="compositionally biased region" description="Low complexity" evidence="5">
    <location>
        <begin position="337"/>
        <end position="683"/>
    </location>
</feature>
<evidence type="ECO:0000259" key="8">
    <source>
        <dbReference type="PROSITE" id="PS50847"/>
    </source>
</evidence>
<dbReference type="InterPro" id="IPR026588">
    <property type="entry name" value="Choice_anch_A"/>
</dbReference>
<dbReference type="AlphaFoldDB" id="A0AB74CZZ7"/>
<dbReference type="Proteomes" id="UP000281752">
    <property type="component" value="Unassembled WGS sequence"/>
</dbReference>
<keyword evidence="6" id="KW-0472">Membrane</keyword>
<keyword evidence="2" id="KW-0964">Secreted</keyword>
<feature type="signal peptide" evidence="7">
    <location>
        <begin position="1"/>
        <end position="25"/>
    </location>
</feature>
<evidence type="ECO:0000256" key="4">
    <source>
        <dbReference type="ARBA" id="ARBA00023088"/>
    </source>
</evidence>
<keyword evidence="6" id="KW-1133">Transmembrane helix</keyword>
<dbReference type="Pfam" id="PF20597">
    <property type="entry name" value="pAdhesive_15"/>
    <property type="match status" value="1"/>
</dbReference>
<feature type="chain" id="PRO_5044504578" evidence="7">
    <location>
        <begin position="26"/>
        <end position="756"/>
    </location>
</feature>
<evidence type="ECO:0000256" key="5">
    <source>
        <dbReference type="SAM" id="MobiDB-lite"/>
    </source>
</evidence>
<proteinExistence type="predicted"/>
<keyword evidence="4" id="KW-0572">Peptidoglycan-anchor</keyword>
<feature type="region of interest" description="Disordered" evidence="5">
    <location>
        <begin position="326"/>
        <end position="726"/>
    </location>
</feature>
<keyword evidence="1" id="KW-0134">Cell wall</keyword>
<feature type="compositionally biased region" description="Polar residues" evidence="5">
    <location>
        <begin position="692"/>
        <end position="708"/>
    </location>
</feature>
<evidence type="ECO:0000313" key="10">
    <source>
        <dbReference type="Proteomes" id="UP000281752"/>
    </source>
</evidence>
<evidence type="ECO:0000256" key="6">
    <source>
        <dbReference type="SAM" id="Phobius"/>
    </source>
</evidence>
<protein>
    <submittedName>
        <fullName evidence="9">Choice-of-anchor A family protein</fullName>
    </submittedName>
</protein>
<feature type="transmembrane region" description="Helical" evidence="6">
    <location>
        <begin position="731"/>
        <end position="748"/>
    </location>
</feature>